<evidence type="ECO:0000256" key="5">
    <source>
        <dbReference type="ARBA" id="ARBA00023143"/>
    </source>
</evidence>
<comment type="similarity">
    <text evidence="6 7">Belongs to the FliO/MopB family.</text>
</comment>
<evidence type="ECO:0000256" key="4">
    <source>
        <dbReference type="ARBA" id="ARBA00023136"/>
    </source>
</evidence>
<comment type="subcellular location">
    <subcellularLocation>
        <location evidence="7">Cell membrane</location>
    </subcellularLocation>
    <subcellularLocation>
        <location evidence="7">Bacterial flagellum basal body</location>
    </subcellularLocation>
</comment>
<evidence type="ECO:0000256" key="7">
    <source>
        <dbReference type="RuleBase" id="RU362064"/>
    </source>
</evidence>
<keyword evidence="4 7" id="KW-0472">Membrane</keyword>
<dbReference type="PROSITE" id="PS51257">
    <property type="entry name" value="PROKAR_LIPOPROTEIN"/>
    <property type="match status" value="1"/>
</dbReference>
<organism evidence="9 10">
    <name type="scientific">Limnobacter thiooxidans</name>
    <dbReference type="NCBI Taxonomy" id="131080"/>
    <lineage>
        <taxon>Bacteria</taxon>
        <taxon>Pseudomonadati</taxon>
        <taxon>Pseudomonadota</taxon>
        <taxon>Betaproteobacteria</taxon>
        <taxon>Burkholderiales</taxon>
        <taxon>Burkholderiaceae</taxon>
        <taxon>Limnobacter</taxon>
    </lineage>
</organism>
<accession>A0AA86J6U3</accession>
<gene>
    <name evidence="9" type="ORF">RGQ30_10160</name>
</gene>
<evidence type="ECO:0000256" key="3">
    <source>
        <dbReference type="ARBA" id="ARBA00022989"/>
    </source>
</evidence>
<dbReference type="GO" id="GO:0044781">
    <property type="term" value="P:bacterial-type flagellum organization"/>
    <property type="evidence" value="ECO:0007669"/>
    <property type="project" value="UniProtKB-UniRule"/>
</dbReference>
<name>A0AA86J6U3_9BURK</name>
<evidence type="ECO:0000313" key="10">
    <source>
        <dbReference type="Proteomes" id="UP001329151"/>
    </source>
</evidence>
<keyword evidence="1 7" id="KW-1003">Cell membrane</keyword>
<dbReference type="GO" id="GO:0005886">
    <property type="term" value="C:plasma membrane"/>
    <property type="evidence" value="ECO:0007669"/>
    <property type="project" value="UniProtKB-SubCell"/>
</dbReference>
<dbReference type="InterPro" id="IPR052205">
    <property type="entry name" value="FliO/MopB"/>
</dbReference>
<dbReference type="InterPro" id="IPR022781">
    <property type="entry name" value="Flagellar_biosynth_FliO"/>
</dbReference>
<dbReference type="PANTHER" id="PTHR38766">
    <property type="entry name" value="FLAGELLAR PROTEIN FLIO"/>
    <property type="match status" value="1"/>
</dbReference>
<feature type="transmembrane region" description="Helical" evidence="7">
    <location>
        <begin position="70"/>
        <end position="91"/>
    </location>
</feature>
<dbReference type="KEGG" id="lto:RGQ30_10160"/>
<feature type="chain" id="PRO_5045074988" description="Flagellar protein" evidence="8">
    <location>
        <begin position="38"/>
        <end position="176"/>
    </location>
</feature>
<keyword evidence="3 7" id="KW-1133">Transmembrane helix</keyword>
<dbReference type="EMBL" id="AP028947">
    <property type="protein sequence ID" value="BET25515.1"/>
    <property type="molecule type" value="Genomic_DNA"/>
</dbReference>
<sequence length="176" mass="18343">MQYKGMVTIKKVSTVFAKGKTLLFLTGTLLASGACLAQENTTPASPAGEAVNSTMPAATAAADNPMTGHLLQTTLGLLFVLGLLLALVWLLKRLGVGNAQRRGGFYKVLATSALGPREKIVLVEVGDTWLVLGMTSNSINTLHSMPAGSIEIDSAQNAAASFAKLLDRVKTGKAKS</sequence>
<dbReference type="Proteomes" id="UP001329151">
    <property type="component" value="Chromosome"/>
</dbReference>
<keyword evidence="8" id="KW-0732">Signal</keyword>
<keyword evidence="5 7" id="KW-0975">Bacterial flagellum</keyword>
<evidence type="ECO:0000313" key="9">
    <source>
        <dbReference type="EMBL" id="BET25515.1"/>
    </source>
</evidence>
<keyword evidence="10" id="KW-1185">Reference proteome</keyword>
<evidence type="ECO:0000256" key="2">
    <source>
        <dbReference type="ARBA" id="ARBA00022692"/>
    </source>
</evidence>
<evidence type="ECO:0000256" key="8">
    <source>
        <dbReference type="SAM" id="SignalP"/>
    </source>
</evidence>
<dbReference type="NCBIfam" id="TIGR03500">
    <property type="entry name" value="FliO_TIGR"/>
    <property type="match status" value="1"/>
</dbReference>
<keyword evidence="2 7" id="KW-0812">Transmembrane</keyword>
<reference evidence="9 10" key="1">
    <citation type="submission" date="2023-10" db="EMBL/GenBank/DDBJ databases">
        <title>Complete Genome Sequence of Limnobacter thiooxidans CS-K2T, Isolated from freshwater lake sediments in Bavaria, Germany.</title>
        <authorList>
            <person name="Naruki M."/>
            <person name="Watanabe A."/>
            <person name="Warashina T."/>
            <person name="Morita T."/>
            <person name="Arakawa K."/>
        </authorList>
    </citation>
    <scope>NUCLEOTIDE SEQUENCE [LARGE SCALE GENOMIC DNA]</scope>
    <source>
        <strain evidence="9 10">CS-K2</strain>
    </source>
</reference>
<proteinExistence type="inferred from homology"/>
<dbReference type="PANTHER" id="PTHR38766:SF1">
    <property type="entry name" value="FLAGELLAR PROTEIN FLIO"/>
    <property type="match status" value="1"/>
</dbReference>
<evidence type="ECO:0000256" key="6">
    <source>
        <dbReference type="ARBA" id="ARBA00037937"/>
    </source>
</evidence>
<evidence type="ECO:0000256" key="1">
    <source>
        <dbReference type="ARBA" id="ARBA00022475"/>
    </source>
</evidence>
<feature type="signal peptide" evidence="8">
    <location>
        <begin position="1"/>
        <end position="37"/>
    </location>
</feature>
<protein>
    <recommendedName>
        <fullName evidence="7">Flagellar protein</fullName>
    </recommendedName>
</protein>
<dbReference type="GO" id="GO:0009425">
    <property type="term" value="C:bacterial-type flagellum basal body"/>
    <property type="evidence" value="ECO:0007669"/>
    <property type="project" value="UniProtKB-SubCell"/>
</dbReference>
<dbReference type="AlphaFoldDB" id="A0AA86J6U3"/>
<dbReference type="Pfam" id="PF04347">
    <property type="entry name" value="FliO"/>
    <property type="match status" value="1"/>
</dbReference>